<feature type="coiled-coil region" evidence="1">
    <location>
        <begin position="173"/>
        <end position="221"/>
    </location>
</feature>
<dbReference type="PANTHER" id="PTHR21666">
    <property type="entry name" value="PEPTIDASE-RELATED"/>
    <property type="match status" value="1"/>
</dbReference>
<dbReference type="RefSeq" id="WP_133901435.1">
    <property type="nucleotide sequence ID" value="NZ_SOCP01000002.1"/>
</dbReference>
<dbReference type="InterPro" id="IPR050570">
    <property type="entry name" value="Cell_wall_metabolism_enzyme"/>
</dbReference>
<dbReference type="Gene3D" id="6.10.250.3150">
    <property type="match status" value="1"/>
</dbReference>
<evidence type="ECO:0000313" key="4">
    <source>
        <dbReference type="EMBL" id="TDV56161.1"/>
    </source>
</evidence>
<dbReference type="Gene3D" id="2.70.70.10">
    <property type="entry name" value="Glucose Permease (Domain IIA)"/>
    <property type="match status" value="1"/>
</dbReference>
<feature type="signal peptide" evidence="2">
    <location>
        <begin position="1"/>
        <end position="32"/>
    </location>
</feature>
<dbReference type="SUPFAM" id="SSF51261">
    <property type="entry name" value="Duplicated hybrid motif"/>
    <property type="match status" value="1"/>
</dbReference>
<dbReference type="PANTHER" id="PTHR21666:SF270">
    <property type="entry name" value="MUREIN HYDROLASE ACTIVATOR ENVC"/>
    <property type="match status" value="1"/>
</dbReference>
<keyword evidence="4" id="KW-0378">Hydrolase</keyword>
<accession>A0A4V3FUQ7</accession>
<organism evidence="4 5">
    <name type="scientific">Actinophytocola oryzae</name>
    <dbReference type="NCBI Taxonomy" id="502181"/>
    <lineage>
        <taxon>Bacteria</taxon>
        <taxon>Bacillati</taxon>
        <taxon>Actinomycetota</taxon>
        <taxon>Actinomycetes</taxon>
        <taxon>Pseudonocardiales</taxon>
        <taxon>Pseudonocardiaceae</taxon>
    </lineage>
</organism>
<dbReference type="GO" id="GO:0004222">
    <property type="term" value="F:metalloendopeptidase activity"/>
    <property type="evidence" value="ECO:0007669"/>
    <property type="project" value="TreeGrafter"/>
</dbReference>
<protein>
    <submittedName>
        <fullName evidence="4">Murein DD-endopeptidase MepM/ murein hydrolase activator NlpD</fullName>
    </submittedName>
</protein>
<name>A0A4V3FUQ7_9PSEU</name>
<proteinExistence type="predicted"/>
<feature type="domain" description="M23ase beta-sheet core" evidence="3">
    <location>
        <begin position="256"/>
        <end position="350"/>
    </location>
</feature>
<evidence type="ECO:0000259" key="3">
    <source>
        <dbReference type="Pfam" id="PF01551"/>
    </source>
</evidence>
<dbReference type="InterPro" id="IPR006311">
    <property type="entry name" value="TAT_signal"/>
</dbReference>
<dbReference type="Proteomes" id="UP000294927">
    <property type="component" value="Unassembled WGS sequence"/>
</dbReference>
<sequence length="361" mass="37254">MVARRTLTRATFVSLAAAVAAATALTGPSAAAAQPGSVDDQVAAADAELKTAQKQVADTYEAFSAAEKQYQDLNAAYTAAQGRAAQTRAEADAAAVRERDARDDLDEFAATSYRHGSAMFSARAYVGAASPSDLLDRASMLTVLAGQYGEVMDTAQVAVTDKAQADHDATAALADAEKKRDAAGSAKATAEQAYQAAVVLEDEAQTEVQQLADRRAALVAQSAPSSPAVTAVSGADVVLPVQGRLTSTYGPRGGTIHYGIDIANSIGTPIVSAMAGTVINSGPASGFGLWVRVQHAGGLITVYGHINESLVRVGQRVGAGEQIATLGNRGESTGPHLHFEVHQDGSKINPLPWLRSRGISI</sequence>
<dbReference type="AlphaFoldDB" id="A0A4V3FUQ7"/>
<feature type="chain" id="PRO_5038414509" evidence="2">
    <location>
        <begin position="33"/>
        <end position="361"/>
    </location>
</feature>
<dbReference type="InterPro" id="IPR011055">
    <property type="entry name" value="Dup_hybrid_motif"/>
</dbReference>
<dbReference type="CDD" id="cd12797">
    <property type="entry name" value="M23_peptidase"/>
    <property type="match status" value="1"/>
</dbReference>
<comment type="caution">
    <text evidence="4">The sequence shown here is derived from an EMBL/GenBank/DDBJ whole genome shotgun (WGS) entry which is preliminary data.</text>
</comment>
<dbReference type="InterPro" id="IPR016047">
    <property type="entry name" value="M23ase_b-sheet_dom"/>
</dbReference>
<dbReference type="PROSITE" id="PS51318">
    <property type="entry name" value="TAT"/>
    <property type="match status" value="1"/>
</dbReference>
<keyword evidence="5" id="KW-1185">Reference proteome</keyword>
<evidence type="ECO:0000313" key="5">
    <source>
        <dbReference type="Proteomes" id="UP000294927"/>
    </source>
</evidence>
<dbReference type="OrthoDB" id="1099523at2"/>
<dbReference type="EMBL" id="SOCP01000002">
    <property type="protein sequence ID" value="TDV56161.1"/>
    <property type="molecule type" value="Genomic_DNA"/>
</dbReference>
<gene>
    <name evidence="4" type="ORF">CLV71_102227</name>
</gene>
<keyword evidence="2" id="KW-0732">Signal</keyword>
<keyword evidence="1" id="KW-0175">Coiled coil</keyword>
<reference evidence="4 5" key="1">
    <citation type="submission" date="2019-03" db="EMBL/GenBank/DDBJ databases">
        <title>Genomic Encyclopedia of Archaeal and Bacterial Type Strains, Phase II (KMG-II): from individual species to whole genera.</title>
        <authorList>
            <person name="Goeker M."/>
        </authorList>
    </citation>
    <scope>NUCLEOTIDE SEQUENCE [LARGE SCALE GENOMIC DNA]</scope>
    <source>
        <strain evidence="4 5">DSM 45499</strain>
    </source>
</reference>
<dbReference type="Pfam" id="PF01551">
    <property type="entry name" value="Peptidase_M23"/>
    <property type="match status" value="1"/>
</dbReference>
<evidence type="ECO:0000256" key="2">
    <source>
        <dbReference type="SAM" id="SignalP"/>
    </source>
</evidence>
<evidence type="ECO:0000256" key="1">
    <source>
        <dbReference type="SAM" id="Coils"/>
    </source>
</evidence>